<gene>
    <name evidence="6" type="ORF">COT64_03050</name>
</gene>
<evidence type="ECO:0000256" key="3">
    <source>
        <dbReference type="ARBA" id="ARBA00023115"/>
    </source>
</evidence>
<keyword evidence="2 4" id="KW-0808">Transferase</keyword>
<dbReference type="PANTHER" id="PTHR43317">
    <property type="entry name" value="THERMOSPERMINE SYNTHASE ACAULIS5"/>
    <property type="match status" value="1"/>
</dbReference>
<comment type="caution">
    <text evidence="6">The sequence shown here is derived from an EMBL/GenBank/DDBJ whole genome shotgun (WGS) entry which is preliminary data.</text>
</comment>
<dbReference type="PROSITE" id="PS51006">
    <property type="entry name" value="PABS_2"/>
    <property type="match status" value="1"/>
</dbReference>
<feature type="domain" description="PABS" evidence="5">
    <location>
        <begin position="78"/>
        <end position="227"/>
    </location>
</feature>
<organism evidence="6 7">
    <name type="scientific">Candidatus Shapirobacteria bacterium CG09_land_8_20_14_0_10_39_12</name>
    <dbReference type="NCBI Taxonomy" id="1974885"/>
    <lineage>
        <taxon>Bacteria</taxon>
        <taxon>Candidatus Shapironibacteriota</taxon>
    </lineage>
</organism>
<evidence type="ECO:0000256" key="1">
    <source>
        <dbReference type="ARBA" id="ARBA00007867"/>
    </source>
</evidence>
<keyword evidence="3 4" id="KW-0620">Polyamine biosynthesis</keyword>
<dbReference type="GO" id="GO:0016740">
    <property type="term" value="F:transferase activity"/>
    <property type="evidence" value="ECO:0007669"/>
    <property type="project" value="UniProtKB-UniRule"/>
</dbReference>
<evidence type="ECO:0000256" key="2">
    <source>
        <dbReference type="ARBA" id="ARBA00022679"/>
    </source>
</evidence>
<dbReference type="CDD" id="cd02440">
    <property type="entry name" value="AdoMet_MTases"/>
    <property type="match status" value="1"/>
</dbReference>
<comment type="similarity">
    <text evidence="1">Belongs to the spermidine/spermine synthase family.</text>
</comment>
<evidence type="ECO:0000313" key="7">
    <source>
        <dbReference type="Proteomes" id="UP000230775"/>
    </source>
</evidence>
<name>A0A2H0WP10_9BACT</name>
<feature type="active site" description="Proton acceptor" evidence="4">
    <location>
        <position position="153"/>
    </location>
</feature>
<protein>
    <recommendedName>
        <fullName evidence="5">PABS domain-containing protein</fullName>
    </recommendedName>
</protein>
<dbReference type="Proteomes" id="UP000230775">
    <property type="component" value="Unassembled WGS sequence"/>
</dbReference>
<dbReference type="SUPFAM" id="SSF53335">
    <property type="entry name" value="S-adenosyl-L-methionine-dependent methyltransferases"/>
    <property type="match status" value="1"/>
</dbReference>
<evidence type="ECO:0000256" key="4">
    <source>
        <dbReference type="PROSITE-ProRule" id="PRU00354"/>
    </source>
</evidence>
<reference evidence="7" key="1">
    <citation type="submission" date="2017-09" db="EMBL/GenBank/DDBJ databases">
        <title>Depth-based differentiation of microbial function through sediment-hosted aquifers and enrichment of novel symbionts in the deep terrestrial subsurface.</title>
        <authorList>
            <person name="Probst A.J."/>
            <person name="Ladd B."/>
            <person name="Jarett J.K."/>
            <person name="Geller-Mcgrath D.E."/>
            <person name="Sieber C.M.K."/>
            <person name="Emerson J.B."/>
            <person name="Anantharaman K."/>
            <person name="Thomas B.C."/>
            <person name="Malmstrom R."/>
            <person name="Stieglmeier M."/>
            <person name="Klingl A."/>
            <person name="Woyke T."/>
            <person name="Ryan C.M."/>
            <person name="Banfield J.F."/>
        </authorList>
    </citation>
    <scope>NUCLEOTIDE SEQUENCE [LARGE SCALE GENOMIC DNA]</scope>
</reference>
<dbReference type="AlphaFoldDB" id="A0A2H0WP10"/>
<dbReference type="PANTHER" id="PTHR43317:SF1">
    <property type="entry name" value="THERMOSPERMINE SYNTHASE ACAULIS5"/>
    <property type="match status" value="1"/>
</dbReference>
<dbReference type="Gene3D" id="3.40.50.150">
    <property type="entry name" value="Vaccinia Virus protein VP39"/>
    <property type="match status" value="1"/>
</dbReference>
<sequence>MKLKSFFIRFIYGGEVLAKTNSPINGEIVVMEDLFGKREMKIGKVTQSGGLVKRLWREIFNFKFLILNQFLNSNFKCLILGLGCGNAAKIVSERFPDCKITGVEIDPEVIKIGKKYFQLGEIKNLEIVSTDAIKFVNTEYKILNSKYNLILVDLYLGTQFPKEAESDEFLTNLKKILSDEGQIILNRLYYNQKLKAEADSFLQKIKGYFLKVKTRKAITNLLIFASN</sequence>
<dbReference type="InterPro" id="IPR025714">
    <property type="entry name" value="Methyltranfer_dom"/>
</dbReference>
<dbReference type="InterPro" id="IPR029063">
    <property type="entry name" value="SAM-dependent_MTases_sf"/>
</dbReference>
<dbReference type="InterPro" id="IPR030374">
    <property type="entry name" value="PABS"/>
</dbReference>
<dbReference type="GO" id="GO:0006596">
    <property type="term" value="P:polyamine biosynthetic process"/>
    <property type="evidence" value="ECO:0007669"/>
    <property type="project" value="UniProtKB-UniRule"/>
</dbReference>
<evidence type="ECO:0000259" key="5">
    <source>
        <dbReference type="PROSITE" id="PS51006"/>
    </source>
</evidence>
<dbReference type="EMBL" id="PEZI01000065">
    <property type="protein sequence ID" value="PIS14367.1"/>
    <property type="molecule type" value="Genomic_DNA"/>
</dbReference>
<dbReference type="Pfam" id="PF13847">
    <property type="entry name" value="Methyltransf_31"/>
    <property type="match status" value="1"/>
</dbReference>
<evidence type="ECO:0000313" key="6">
    <source>
        <dbReference type="EMBL" id="PIS14367.1"/>
    </source>
</evidence>
<accession>A0A2H0WP10</accession>
<proteinExistence type="inferred from homology"/>